<gene>
    <name evidence="3" type="primary">Acey_s0586.g329</name>
    <name evidence="3" type="synonym">Acey-T28B11.1</name>
    <name evidence="3" type="ORF">Y032_0586g329</name>
</gene>
<name>A0A016WN13_9BILA</name>
<evidence type="ECO:0000259" key="2">
    <source>
        <dbReference type="Pfam" id="PF00646"/>
    </source>
</evidence>
<dbReference type="InterPro" id="IPR001810">
    <property type="entry name" value="F-box_dom"/>
</dbReference>
<dbReference type="AlphaFoldDB" id="A0A016WN13"/>
<dbReference type="InterPro" id="IPR036047">
    <property type="entry name" value="F-box-like_dom_sf"/>
</dbReference>
<comment type="caution">
    <text evidence="3">The sequence shown here is derived from an EMBL/GenBank/DDBJ whole genome shotgun (WGS) entry which is preliminary data.</text>
</comment>
<sequence>MRVIAMRVITPERCFLCEASTSFRITMSFLNLRALRAPKVTTINDLSDEALVKVFQRCDDVTMLRCSAVCRHWRAMIFTEERNPHSHIRRARDTVGIFVVDRRRAILEKFCPGSEPPKLTATRTELSLIITPSIRPPRISRSSYNSEIPKEPPLPPETTTVFMEDQFVDKTQSTWAFTFDFSDWVKAHHVVEVCLQNFCSFLDREHTRMELSGANGHSDGGSHGPSTNTAMLTPPWSGGVGGRSPPVDAVCSGGPLSDQRGLAYYQLPSARAMMNQSPPLTTMDEEAIAELKTLSAGRLERLAECLKVVHPLHIVFRDHSLYTHRPTLLLIWFLKQLQPSLRRVTFDGIQANHLIPLHKIFDLNGIDELNVKQPQFSPAICVSHRLLLNWLALPAQQRRRLRMKLFGCRTMTARGLAVFVQAWKVTPEPCLFDQISIDLRSVPVYDFLAEMETPTKDPDEPEDWRPPTPPAAAYGHGPMAAESRWTNCKLTVKHRKGTATLDMCVADGFIVLRCSSGKENRTALPSTMSSRRGVMPRPSSVQCFDARTKGGSLPRLESQSPLKRVGTDQSRLHRSPSMFDKMFGFLLRSNA</sequence>
<feature type="region of interest" description="Disordered" evidence="1">
    <location>
        <begin position="545"/>
        <end position="571"/>
    </location>
</feature>
<dbReference type="STRING" id="53326.A0A016WN13"/>
<protein>
    <recommendedName>
        <fullName evidence="2">F-box domain-containing protein</fullName>
    </recommendedName>
</protein>
<dbReference type="OrthoDB" id="5799818at2759"/>
<dbReference type="SUPFAM" id="SSF81383">
    <property type="entry name" value="F-box domain"/>
    <property type="match status" value="1"/>
</dbReference>
<evidence type="ECO:0000256" key="1">
    <source>
        <dbReference type="SAM" id="MobiDB-lite"/>
    </source>
</evidence>
<dbReference type="CDD" id="cd09917">
    <property type="entry name" value="F-box_SF"/>
    <property type="match status" value="1"/>
</dbReference>
<evidence type="ECO:0000313" key="3">
    <source>
        <dbReference type="EMBL" id="EYC40991.1"/>
    </source>
</evidence>
<dbReference type="Pfam" id="PF00646">
    <property type="entry name" value="F-box"/>
    <property type="match status" value="1"/>
</dbReference>
<dbReference type="Proteomes" id="UP000024635">
    <property type="component" value="Unassembled WGS sequence"/>
</dbReference>
<dbReference type="EMBL" id="JARK01000186">
    <property type="protein sequence ID" value="EYC40991.1"/>
    <property type="molecule type" value="Genomic_DNA"/>
</dbReference>
<accession>A0A016WN13</accession>
<organism evidence="3 4">
    <name type="scientific">Ancylostoma ceylanicum</name>
    <dbReference type="NCBI Taxonomy" id="53326"/>
    <lineage>
        <taxon>Eukaryota</taxon>
        <taxon>Metazoa</taxon>
        <taxon>Ecdysozoa</taxon>
        <taxon>Nematoda</taxon>
        <taxon>Chromadorea</taxon>
        <taxon>Rhabditida</taxon>
        <taxon>Rhabditina</taxon>
        <taxon>Rhabditomorpha</taxon>
        <taxon>Strongyloidea</taxon>
        <taxon>Ancylostomatidae</taxon>
        <taxon>Ancylostomatinae</taxon>
        <taxon>Ancylostoma</taxon>
    </lineage>
</organism>
<dbReference type="Gene3D" id="1.20.1280.50">
    <property type="match status" value="1"/>
</dbReference>
<evidence type="ECO:0000313" key="4">
    <source>
        <dbReference type="Proteomes" id="UP000024635"/>
    </source>
</evidence>
<reference evidence="4" key="1">
    <citation type="journal article" date="2015" name="Nat. Genet.">
        <title>The genome and transcriptome of the zoonotic hookworm Ancylostoma ceylanicum identify infection-specific gene families.</title>
        <authorList>
            <person name="Schwarz E.M."/>
            <person name="Hu Y."/>
            <person name="Antoshechkin I."/>
            <person name="Miller M.M."/>
            <person name="Sternberg P.W."/>
            <person name="Aroian R.V."/>
        </authorList>
    </citation>
    <scope>NUCLEOTIDE SEQUENCE</scope>
    <source>
        <strain evidence="4">HY135</strain>
    </source>
</reference>
<feature type="domain" description="F-box" evidence="2">
    <location>
        <begin position="43"/>
        <end position="77"/>
    </location>
</feature>
<keyword evidence="4" id="KW-1185">Reference proteome</keyword>
<feature type="region of interest" description="Disordered" evidence="1">
    <location>
        <begin position="453"/>
        <end position="477"/>
    </location>
</feature>
<proteinExistence type="predicted"/>